<proteinExistence type="predicted"/>
<feature type="transmembrane region" description="Helical" evidence="1">
    <location>
        <begin position="30"/>
        <end position="49"/>
    </location>
</feature>
<evidence type="ECO:0000313" key="3">
    <source>
        <dbReference type="Proteomes" id="UP001241758"/>
    </source>
</evidence>
<evidence type="ECO:0000256" key="1">
    <source>
        <dbReference type="SAM" id="Phobius"/>
    </source>
</evidence>
<evidence type="ECO:0000313" key="2">
    <source>
        <dbReference type="EMBL" id="MDI6102097.1"/>
    </source>
</evidence>
<reference evidence="2 3" key="1">
    <citation type="submission" date="2023-05" db="EMBL/GenBank/DDBJ databases">
        <title>Actinoplanes sp. NEAU-A12 genome sequencing.</title>
        <authorList>
            <person name="Wang Z.-S."/>
        </authorList>
    </citation>
    <scope>NUCLEOTIDE SEQUENCE [LARGE SCALE GENOMIC DNA]</scope>
    <source>
        <strain evidence="2 3">NEAU-A12</strain>
    </source>
</reference>
<organism evidence="2 3">
    <name type="scientific">Actinoplanes sandaracinus</name>
    <dbReference type="NCBI Taxonomy" id="3045177"/>
    <lineage>
        <taxon>Bacteria</taxon>
        <taxon>Bacillati</taxon>
        <taxon>Actinomycetota</taxon>
        <taxon>Actinomycetes</taxon>
        <taxon>Micromonosporales</taxon>
        <taxon>Micromonosporaceae</taxon>
        <taxon>Actinoplanes</taxon>
    </lineage>
</organism>
<name>A0ABT6WQT2_9ACTN</name>
<protein>
    <submittedName>
        <fullName evidence="2">Uncharacterized protein</fullName>
    </submittedName>
</protein>
<feature type="transmembrane region" description="Helical" evidence="1">
    <location>
        <begin position="61"/>
        <end position="84"/>
    </location>
</feature>
<dbReference type="EMBL" id="JASCTH010000018">
    <property type="protein sequence ID" value="MDI6102097.1"/>
    <property type="molecule type" value="Genomic_DNA"/>
</dbReference>
<keyword evidence="1" id="KW-1133">Transmembrane helix</keyword>
<keyword evidence="1" id="KW-0812">Transmembrane</keyword>
<feature type="transmembrane region" description="Helical" evidence="1">
    <location>
        <begin position="6"/>
        <end position="23"/>
    </location>
</feature>
<sequence length="91" mass="9850">MEFQIWQPVVLVALGALIVWGLLVSRRRTLLGLAIALVTISGFLLYTLVLEEAHLEQDLNAQLDVVALVGIPAILGVVSGVFALRRTGDRS</sequence>
<keyword evidence="1" id="KW-0472">Membrane</keyword>
<keyword evidence="3" id="KW-1185">Reference proteome</keyword>
<dbReference type="RefSeq" id="WP_282763109.1">
    <property type="nucleotide sequence ID" value="NZ_JASCTH010000018.1"/>
</dbReference>
<comment type="caution">
    <text evidence="2">The sequence shown here is derived from an EMBL/GenBank/DDBJ whole genome shotgun (WGS) entry which is preliminary data.</text>
</comment>
<dbReference type="Proteomes" id="UP001241758">
    <property type="component" value="Unassembled WGS sequence"/>
</dbReference>
<gene>
    <name evidence="2" type="ORF">QLQ12_26110</name>
</gene>
<accession>A0ABT6WQT2</accession>